<feature type="transmembrane region" description="Helical" evidence="6">
    <location>
        <begin position="110"/>
        <end position="128"/>
    </location>
</feature>
<evidence type="ECO:0000313" key="9">
    <source>
        <dbReference type="Proteomes" id="UP000239709"/>
    </source>
</evidence>
<dbReference type="GO" id="GO:0016020">
    <property type="term" value="C:membrane"/>
    <property type="evidence" value="ECO:0007669"/>
    <property type="project" value="UniProtKB-SubCell"/>
</dbReference>
<dbReference type="InterPro" id="IPR050638">
    <property type="entry name" value="AA-Vitamin_Transporters"/>
</dbReference>
<keyword evidence="4 6" id="KW-1133">Transmembrane helix</keyword>
<feature type="transmembrane region" description="Helical" evidence="6">
    <location>
        <begin position="229"/>
        <end position="247"/>
    </location>
</feature>
<feature type="transmembrane region" description="Helical" evidence="6">
    <location>
        <begin position="259"/>
        <end position="279"/>
    </location>
</feature>
<dbReference type="InterPro" id="IPR000620">
    <property type="entry name" value="EamA_dom"/>
</dbReference>
<sequence length="308" mass="31755">MSSAAQLHPTAADRPLTPGLGAEFIFLAAVWGASFLFMRQAAVEFGPLPTAALRVAIAALALLPLMLARGLGPSLRRHWRPVFVCGLLNSGIPFALYAFALLHITTGVSAILNATVPLFGALVAWAWLGHRPGASRSVGLVLGFVGVALLAWDKVAMKGGASATWAALAVLACLGATLCYAVAASFTQRFLSGLPPLMTATGSLMGAALGLAVPAALTWPAHMPSAKAWGSLVILGVLCTSVAYVLYFRLIEHLGPARALTVTFAVPVFALIYGATLLGESVTPWMLGCGAVVLCGTALATGAIKLRI</sequence>
<protein>
    <submittedName>
        <fullName evidence="8">EamA family transporter</fullName>
    </submittedName>
</protein>
<feature type="transmembrane region" description="Helical" evidence="6">
    <location>
        <begin position="83"/>
        <end position="104"/>
    </location>
</feature>
<evidence type="ECO:0000259" key="7">
    <source>
        <dbReference type="Pfam" id="PF00892"/>
    </source>
</evidence>
<evidence type="ECO:0000313" key="8">
    <source>
        <dbReference type="EMBL" id="AVO35386.1"/>
    </source>
</evidence>
<evidence type="ECO:0000256" key="6">
    <source>
        <dbReference type="SAM" id="Phobius"/>
    </source>
</evidence>
<accession>A0A2S0MHQ5</accession>
<feature type="transmembrane region" description="Helical" evidence="6">
    <location>
        <begin position="20"/>
        <end position="39"/>
    </location>
</feature>
<keyword evidence="9" id="KW-1185">Reference proteome</keyword>
<feature type="transmembrane region" description="Helical" evidence="6">
    <location>
        <begin position="164"/>
        <end position="185"/>
    </location>
</feature>
<feature type="transmembrane region" description="Helical" evidence="6">
    <location>
        <begin position="135"/>
        <end position="152"/>
    </location>
</feature>
<gene>
    <name evidence="8" type="ORF">C6570_14995</name>
</gene>
<dbReference type="AlphaFoldDB" id="A0A2S0MHQ5"/>
<dbReference type="PANTHER" id="PTHR32322:SF2">
    <property type="entry name" value="EAMA DOMAIN-CONTAINING PROTEIN"/>
    <property type="match status" value="1"/>
</dbReference>
<dbReference type="InterPro" id="IPR037185">
    <property type="entry name" value="EmrE-like"/>
</dbReference>
<comment type="subcellular location">
    <subcellularLocation>
        <location evidence="1">Membrane</location>
        <topology evidence="1">Multi-pass membrane protein</topology>
    </subcellularLocation>
</comment>
<dbReference type="PANTHER" id="PTHR32322">
    <property type="entry name" value="INNER MEMBRANE TRANSPORTER"/>
    <property type="match status" value="1"/>
</dbReference>
<organism evidence="8 9">
    <name type="scientific">Ottowia oryzae</name>
    <dbReference type="NCBI Taxonomy" id="2109914"/>
    <lineage>
        <taxon>Bacteria</taxon>
        <taxon>Pseudomonadati</taxon>
        <taxon>Pseudomonadota</taxon>
        <taxon>Betaproteobacteria</taxon>
        <taxon>Burkholderiales</taxon>
        <taxon>Comamonadaceae</taxon>
        <taxon>Ottowia</taxon>
    </lineage>
</organism>
<evidence type="ECO:0000256" key="2">
    <source>
        <dbReference type="ARBA" id="ARBA00007362"/>
    </source>
</evidence>
<evidence type="ECO:0000256" key="4">
    <source>
        <dbReference type="ARBA" id="ARBA00022989"/>
    </source>
</evidence>
<comment type="similarity">
    <text evidence="2">Belongs to the EamA transporter family.</text>
</comment>
<feature type="transmembrane region" description="Helical" evidence="6">
    <location>
        <begin position="285"/>
        <end position="304"/>
    </location>
</feature>
<keyword evidence="3 6" id="KW-0812">Transmembrane</keyword>
<evidence type="ECO:0000256" key="3">
    <source>
        <dbReference type="ARBA" id="ARBA00022692"/>
    </source>
</evidence>
<dbReference type="SUPFAM" id="SSF103481">
    <property type="entry name" value="Multidrug resistance efflux transporter EmrE"/>
    <property type="match status" value="2"/>
</dbReference>
<dbReference type="RefSeq" id="WP_106703934.1">
    <property type="nucleotide sequence ID" value="NZ_CP027666.1"/>
</dbReference>
<feature type="transmembrane region" description="Helical" evidence="6">
    <location>
        <begin position="51"/>
        <end position="71"/>
    </location>
</feature>
<dbReference type="OrthoDB" id="9810556at2"/>
<dbReference type="EMBL" id="CP027666">
    <property type="protein sequence ID" value="AVO35386.1"/>
    <property type="molecule type" value="Genomic_DNA"/>
</dbReference>
<evidence type="ECO:0000256" key="5">
    <source>
        <dbReference type="ARBA" id="ARBA00023136"/>
    </source>
</evidence>
<feature type="domain" description="EamA" evidence="7">
    <location>
        <begin position="24"/>
        <end position="151"/>
    </location>
</feature>
<keyword evidence="5 6" id="KW-0472">Membrane</keyword>
<dbReference type="Proteomes" id="UP000239709">
    <property type="component" value="Chromosome"/>
</dbReference>
<dbReference type="Pfam" id="PF00892">
    <property type="entry name" value="EamA"/>
    <property type="match status" value="2"/>
</dbReference>
<dbReference type="KEGG" id="otk:C6570_14995"/>
<evidence type="ECO:0000256" key="1">
    <source>
        <dbReference type="ARBA" id="ARBA00004141"/>
    </source>
</evidence>
<name>A0A2S0MHQ5_9BURK</name>
<reference evidence="8 9" key="1">
    <citation type="submission" date="2018-03" db="EMBL/GenBank/DDBJ databases">
        <title>Genome sequencing of Ottowia sp.</title>
        <authorList>
            <person name="Kim S.-J."/>
            <person name="Heo J."/>
            <person name="Kwon S.-W."/>
        </authorList>
    </citation>
    <scope>NUCLEOTIDE SEQUENCE [LARGE SCALE GENOMIC DNA]</scope>
    <source>
        <strain evidence="8 9">KADR8-3</strain>
    </source>
</reference>
<proteinExistence type="inferred from homology"/>
<feature type="transmembrane region" description="Helical" evidence="6">
    <location>
        <begin position="197"/>
        <end position="217"/>
    </location>
</feature>
<feature type="domain" description="EamA" evidence="7">
    <location>
        <begin position="169"/>
        <end position="300"/>
    </location>
</feature>